<dbReference type="SUPFAM" id="SSF49899">
    <property type="entry name" value="Concanavalin A-like lectins/glucanases"/>
    <property type="match status" value="3"/>
</dbReference>
<feature type="compositionally biased region" description="Basic and acidic residues" evidence="3">
    <location>
        <begin position="1621"/>
        <end position="1636"/>
    </location>
</feature>
<dbReference type="GeneID" id="108666317"/>
<evidence type="ECO:0000256" key="4">
    <source>
        <dbReference type="SAM" id="Phobius"/>
    </source>
</evidence>
<feature type="disulfide bond" evidence="2">
    <location>
        <begin position="427"/>
        <end position="444"/>
    </location>
</feature>
<keyword evidence="2" id="KW-0245">EGF-like domain</keyword>
<keyword evidence="4" id="KW-1133">Transmembrane helix</keyword>
<dbReference type="RefSeq" id="XP_018008651.2">
    <property type="nucleotide sequence ID" value="XM_018153162.2"/>
</dbReference>
<dbReference type="InterPro" id="IPR000742">
    <property type="entry name" value="EGF"/>
</dbReference>
<dbReference type="Proteomes" id="UP000694843">
    <property type="component" value="Unplaced"/>
</dbReference>
<evidence type="ECO:0000313" key="7">
    <source>
        <dbReference type="Proteomes" id="UP000694843"/>
    </source>
</evidence>
<feature type="compositionally biased region" description="Basic and acidic residues" evidence="3">
    <location>
        <begin position="1428"/>
        <end position="1444"/>
    </location>
</feature>
<feature type="transmembrane region" description="Helical" evidence="4">
    <location>
        <begin position="1394"/>
        <end position="1418"/>
    </location>
</feature>
<evidence type="ECO:0000259" key="6">
    <source>
        <dbReference type="PROSITE" id="PS50026"/>
    </source>
</evidence>
<feature type="compositionally biased region" description="Basic and acidic residues" evidence="3">
    <location>
        <begin position="1645"/>
        <end position="1667"/>
    </location>
</feature>
<comment type="caution">
    <text evidence="2">Lacks conserved residue(s) required for the propagation of feature annotation.</text>
</comment>
<dbReference type="CDD" id="cd00110">
    <property type="entry name" value="LamG"/>
    <property type="match status" value="1"/>
</dbReference>
<feature type="domain" description="Laminin G" evidence="5">
    <location>
        <begin position="1"/>
        <end position="242"/>
    </location>
</feature>
<evidence type="ECO:0000259" key="5">
    <source>
        <dbReference type="PROSITE" id="PS50025"/>
    </source>
</evidence>
<dbReference type="Pfam" id="PF02210">
    <property type="entry name" value="Laminin_G_2"/>
    <property type="match status" value="1"/>
</dbReference>
<dbReference type="InterPro" id="IPR001791">
    <property type="entry name" value="Laminin_G"/>
</dbReference>
<feature type="domain" description="Laminin G" evidence="5">
    <location>
        <begin position="662"/>
        <end position="828"/>
    </location>
</feature>
<keyword evidence="4" id="KW-0472">Membrane</keyword>
<feature type="compositionally biased region" description="Basic and acidic residues" evidence="3">
    <location>
        <begin position="1676"/>
        <end position="1688"/>
    </location>
</feature>
<keyword evidence="7" id="KW-1185">Reference proteome</keyword>
<dbReference type="InterPro" id="IPR013320">
    <property type="entry name" value="ConA-like_dom_sf"/>
</dbReference>
<feature type="non-terminal residue" evidence="8">
    <location>
        <position position="1"/>
    </location>
</feature>
<name>A0A8B7N484_HYAAZ</name>
<evidence type="ECO:0000256" key="1">
    <source>
        <dbReference type="ARBA" id="ARBA00023157"/>
    </source>
</evidence>
<organism evidence="7 8">
    <name type="scientific">Hyalella azteca</name>
    <name type="common">Amphipod</name>
    <dbReference type="NCBI Taxonomy" id="294128"/>
    <lineage>
        <taxon>Eukaryota</taxon>
        <taxon>Metazoa</taxon>
        <taxon>Ecdysozoa</taxon>
        <taxon>Arthropoda</taxon>
        <taxon>Crustacea</taxon>
        <taxon>Multicrustacea</taxon>
        <taxon>Malacostraca</taxon>
        <taxon>Eumalacostraca</taxon>
        <taxon>Peracarida</taxon>
        <taxon>Amphipoda</taxon>
        <taxon>Senticaudata</taxon>
        <taxon>Talitrida</taxon>
        <taxon>Talitroidea</taxon>
        <taxon>Hyalellidae</taxon>
        <taxon>Hyalella</taxon>
    </lineage>
</organism>
<feature type="region of interest" description="Disordered" evidence="3">
    <location>
        <begin position="1621"/>
        <end position="1709"/>
    </location>
</feature>
<dbReference type="Gene3D" id="2.60.120.1000">
    <property type="match status" value="1"/>
</dbReference>
<gene>
    <name evidence="8" type="primary">LOC108666317</name>
</gene>
<reference evidence="8" key="1">
    <citation type="submission" date="2025-08" db="UniProtKB">
        <authorList>
            <consortium name="RefSeq"/>
        </authorList>
    </citation>
    <scope>IDENTIFICATION</scope>
    <source>
        <tissue evidence="8">Whole organism</tissue>
    </source>
</reference>
<accession>A0A8B7N484</accession>
<dbReference type="SMART" id="SM00282">
    <property type="entry name" value="LamG"/>
    <property type="match status" value="3"/>
</dbReference>
<dbReference type="PROSITE" id="PS50025">
    <property type="entry name" value="LAM_G_DOMAIN"/>
    <property type="match status" value="2"/>
</dbReference>
<feature type="domain" description="EGF-like" evidence="6">
    <location>
        <begin position="417"/>
        <end position="457"/>
    </location>
</feature>
<feature type="region of interest" description="Disordered" evidence="3">
    <location>
        <begin position="1428"/>
        <end position="1453"/>
    </location>
</feature>
<keyword evidence="4" id="KW-0812">Transmembrane</keyword>
<evidence type="ECO:0000256" key="2">
    <source>
        <dbReference type="PROSITE-ProRule" id="PRU00076"/>
    </source>
</evidence>
<feature type="domain" description="EGF-like" evidence="6">
    <location>
        <begin position="1084"/>
        <end position="1126"/>
    </location>
</feature>
<evidence type="ECO:0000313" key="8">
    <source>
        <dbReference type="RefSeq" id="XP_018008651.2"/>
    </source>
</evidence>
<sequence length="1731" mass="192814">LSLTGNSYLAHAVRDQVQELDVRFKFQARLADSVLMQAVLNDDPLQSIALSINSTGALILSSMLFKDPVDYDNINTMDEGSGYSDTEPGDDDLEPNFEAGFNAHLSQNVMDGKPHSVRMDWNSKKINIYLDDKMSVFNITREIFSSQNSFDLFFGYSKYINEACDTVDKCHKSDIQSSSKYQFSEAKQRCDQLKMGSFKPFSGCLQDIQVNGVDLFSDPRDTELLSVNPSDDKPSVSLSTSCPVFTSNKLVVSLQHQSAHLTLPAPCAATFVLQLFVKPALSANPNTSAILASGHITLRNTFNENKQYKWKLYMKHQKLHLDVPGYNSTSSKDVSTKRQIDLNDWNSVKLSSGEKNMTLSFSAFHSTFLFNDSSIVSVSSIIVGDRNKGMLGCFKEITLDGYEFDARLFVRAGNGVLVGSCGVRDPCLNGGKMVSGSRFLHTMCNCTATAFEGTRCQFPRHPASCSEYRRLGYGQAGMYAIDVDGSGPLPPLVVKCDFLPRSTNITISHNLPNEFEVPAALGVTRQLNISYAENIKPFIKLLMSSRSCTQKVTFSCRNFPLNLARNNTLLSYGDGDFINKLGKTQQGVCPCKEHETCSEARLGCNCDAGDDVVRSDTVWLSEPSNIPLSALIFGGSEKANVNSFLRLSVGNITCEQTQLLATTKSLIKPDSYLKLTRLRRFNVTNLSFSFKTLQSDAVLVTATLDTFLAPSFFVRLHHGTSLVLSQRGINLLKIVAGYPLDVGEWQHVHISYSEWEVRVQLNGHSEFALLDKPWTRQEETESQIYIGNYPSSSRPENPGTKFIGCVRDVFIDNFPAVFDEESSVVNDCVEPCQLLAEELDHVCEHGNRFKDLPETCDRKLLRSSNEETDLNRSGVRLLTKKAELHSDVTEVDPFKIDLNPLTHDTSFVFRTRESRAQLFFAYDNLQNVLQIYLASPSVLNIIFNNEFELHSFSMQTPGKQMNLGSPVVVRLERSFSVTNVSLTIDNCVFSAVMNRTYSFITADKYRQYPYTTTEELPAIQQAKTVPQSFLSVHFGGANTGGATTRVPNLIGCVSDYEVGGQTVNIQEFEQWAREGDVFPGCEDTNNACSDTRMCQNGGKCLPLFTQSSRNQPCDCRHSSYMGPHCTDEIAYQFKAGDELIMEVGALSTAAPDRSSRLSFAFALQGGGSHNDAFETVVQYDSSELSVSMGVENGSSLVLTLASPGRDTAQQWTLPPSDIRTDMQQAQRQHVVLEIIYDVEKVHILFQLNRRPIELWYASSIRLSGNFVGQRQRDSLSLGNFIWPSELHGRQTQGFAGCISNVRLESHGKVYNPLELYKQAGSLQAPAIPPITVRGEPKATEYCAIAGSPSFFGASRLPRRTSDAVVQMSPPTLLASESQTTEHEMESNPVQSVNIWIIIGIVLGVVIVISIAVIVFMIARRKSSDIESFEPRRSYRRASDNRTSDSVRLSQMNNESESIPFGRGALRAVPNDYGVTVGHEESGPLLQNGHIDDAPVNSADQSIHARQEPDFEFSELPEGEYRNYHQQSLASEMCFGRAMMGSSLRDSFEEIPEIELQENHWGQVNFQDGRGSVQSEQPLEHEAFGLENDEKIGPMRDFSCTENEVNDADKKNFVNLKENTENINKDFDEKEAGHYEDYDLPTQEPTKSRPDTPTIARDEPSAVTRNDDINEEDGDEINERRPESPRQDSSDEGSYCVSDDNWISDTPLSRVDSFVREVVHKAEIVSKKPSNM</sequence>
<dbReference type="Gene3D" id="2.60.120.200">
    <property type="match status" value="3"/>
</dbReference>
<protein>
    <submittedName>
        <fullName evidence="8">Contactin-associated protein-like 4</fullName>
    </submittedName>
</protein>
<dbReference type="OrthoDB" id="5989513at2759"/>
<dbReference type="PROSITE" id="PS50026">
    <property type="entry name" value="EGF_3"/>
    <property type="match status" value="2"/>
</dbReference>
<dbReference type="KEGG" id="hazt:108666317"/>
<proteinExistence type="predicted"/>
<keyword evidence="1 2" id="KW-1015">Disulfide bond</keyword>
<evidence type="ECO:0000256" key="3">
    <source>
        <dbReference type="SAM" id="MobiDB-lite"/>
    </source>
</evidence>